<evidence type="ECO:0000256" key="1">
    <source>
        <dbReference type="ARBA" id="ARBA00022729"/>
    </source>
</evidence>
<dbReference type="Proteomes" id="UP000305906">
    <property type="component" value="Unassembled WGS sequence"/>
</dbReference>
<dbReference type="Gene3D" id="2.130.10.130">
    <property type="entry name" value="Integrin alpha, N-terminal"/>
    <property type="match status" value="1"/>
</dbReference>
<dbReference type="RefSeq" id="WP_138045575.1">
    <property type="nucleotide sequence ID" value="NZ_VBZC01000014.1"/>
</dbReference>
<proteinExistence type="predicted"/>
<dbReference type="GO" id="GO:0004622">
    <property type="term" value="F:phosphatidylcholine lysophospholipase activity"/>
    <property type="evidence" value="ECO:0007669"/>
    <property type="project" value="TreeGrafter"/>
</dbReference>
<dbReference type="InterPro" id="IPR036514">
    <property type="entry name" value="SGNH_hydro_sf"/>
</dbReference>
<dbReference type="PANTHER" id="PTHR30383">
    <property type="entry name" value="THIOESTERASE 1/PROTEASE 1/LYSOPHOSPHOLIPASE L1"/>
    <property type="match status" value="1"/>
</dbReference>
<protein>
    <recommendedName>
        <fullName evidence="3">SGNH hydrolase-type esterase domain-containing protein</fullName>
    </recommendedName>
</protein>
<dbReference type="SUPFAM" id="SSF52266">
    <property type="entry name" value="SGNH hydrolase"/>
    <property type="match status" value="1"/>
</dbReference>
<sequence length="493" mass="53536">MPLGDSITAGVQSSDGNGYRDELFDTLDGAVSEGDVDFVGSARRGTMDDRDHEGHPGYRIDEIAEVAACTVPRYQPNVITLHAGTNDANENYAMATAPQRLKKLITDALEDSPKAVVVVAKVIPTAKPGLQPRIDSLNAKLPSIVSELRSQGQHVVLADTSDIKVNDGLQNDAHPNDAGYDKLGTDFYNGVVEAADRGWIKEPDAQNPSAKCDPPDDGGSAAGPGWRPLGVIAPGMTHPQGPTELADFDGDGRDDYVRVSEDGVRVRLALNRKAQAGQPRWKEVKFGIPILGESGGFRLADVDGNGRDDIVVLPPPGSDDNARFYLNLRVEDGELRWNVEDHKFFRNVPQEAVRFADVNGDGRDDYLRVGENGSVHAYYNQKTADGGYHWKEHQNWAPGVSYGSRSRLRLADVNGDGRADYLMVGKREAVHAYINNGGRGHGGFTEQRYFVKETGYPGDKSTFRDISGDGKADYVVVYDGGSVRAWLNRGGNT</sequence>
<evidence type="ECO:0000259" key="3">
    <source>
        <dbReference type="Pfam" id="PF13472"/>
    </source>
</evidence>
<dbReference type="CDD" id="cd01833">
    <property type="entry name" value="XynB_like"/>
    <property type="match status" value="1"/>
</dbReference>
<dbReference type="Pfam" id="PF13472">
    <property type="entry name" value="Lipase_GDSL_2"/>
    <property type="match status" value="1"/>
</dbReference>
<evidence type="ECO:0000256" key="2">
    <source>
        <dbReference type="SAM" id="MobiDB-lite"/>
    </source>
</evidence>
<dbReference type="InterPro" id="IPR013830">
    <property type="entry name" value="SGNH_hydro"/>
</dbReference>
<organism evidence="4 5">
    <name type="scientific">Streptomyces montanus</name>
    <dbReference type="NCBI Taxonomy" id="2580423"/>
    <lineage>
        <taxon>Bacteria</taxon>
        <taxon>Bacillati</taxon>
        <taxon>Actinomycetota</taxon>
        <taxon>Actinomycetes</taxon>
        <taxon>Kitasatosporales</taxon>
        <taxon>Streptomycetaceae</taxon>
        <taxon>Streptomyces</taxon>
    </lineage>
</organism>
<dbReference type="InterPro" id="IPR028994">
    <property type="entry name" value="Integrin_alpha_N"/>
</dbReference>
<gene>
    <name evidence="4" type="ORF">FE633_14640</name>
</gene>
<evidence type="ECO:0000313" key="5">
    <source>
        <dbReference type="Proteomes" id="UP000305906"/>
    </source>
</evidence>
<dbReference type="Pfam" id="PF13517">
    <property type="entry name" value="FG-GAP_3"/>
    <property type="match status" value="2"/>
</dbReference>
<dbReference type="PANTHER" id="PTHR30383:SF5">
    <property type="entry name" value="SGNH HYDROLASE-TYPE ESTERASE DOMAIN-CONTAINING PROTEIN"/>
    <property type="match status" value="1"/>
</dbReference>
<keyword evidence="5" id="KW-1185">Reference proteome</keyword>
<feature type="region of interest" description="Disordered" evidence="2">
    <location>
        <begin position="202"/>
        <end position="226"/>
    </location>
</feature>
<name>A0A5R9G190_9ACTN</name>
<accession>A0A5R9G190</accession>
<feature type="domain" description="SGNH hydrolase-type esterase" evidence="3">
    <location>
        <begin position="3"/>
        <end position="181"/>
    </location>
</feature>
<dbReference type="AlphaFoldDB" id="A0A5R9G190"/>
<keyword evidence="1" id="KW-0732">Signal</keyword>
<dbReference type="SUPFAM" id="SSF69318">
    <property type="entry name" value="Integrin alpha N-terminal domain"/>
    <property type="match status" value="1"/>
</dbReference>
<reference evidence="4 5" key="1">
    <citation type="submission" date="2019-05" db="EMBL/GenBank/DDBJ databases">
        <title>Streptomyces sp. NEAU-C151, a novel actinomycete isolated from soil.</title>
        <authorList>
            <person name="Han L."/>
            <person name="Jiang H."/>
        </authorList>
    </citation>
    <scope>NUCLEOTIDE SEQUENCE [LARGE SCALE GENOMIC DNA]</scope>
    <source>
        <strain evidence="4 5">NEAU-C151</strain>
    </source>
</reference>
<dbReference type="Gene3D" id="3.40.50.1110">
    <property type="entry name" value="SGNH hydrolase"/>
    <property type="match status" value="1"/>
</dbReference>
<dbReference type="InterPro" id="IPR051532">
    <property type="entry name" value="Ester_Hydrolysis_Enzymes"/>
</dbReference>
<comment type="caution">
    <text evidence="4">The sequence shown here is derived from an EMBL/GenBank/DDBJ whole genome shotgun (WGS) entry which is preliminary data.</text>
</comment>
<dbReference type="EMBL" id="VBZC01000014">
    <property type="protein sequence ID" value="TLS45325.1"/>
    <property type="molecule type" value="Genomic_DNA"/>
</dbReference>
<evidence type="ECO:0000313" key="4">
    <source>
        <dbReference type="EMBL" id="TLS45325.1"/>
    </source>
</evidence>
<dbReference type="InterPro" id="IPR013517">
    <property type="entry name" value="FG-GAP"/>
</dbReference>